<dbReference type="EMBL" id="FLQZ01000037">
    <property type="protein sequence ID" value="SBT13140.1"/>
    <property type="molecule type" value="Genomic_DNA"/>
</dbReference>
<evidence type="ECO:0000313" key="3">
    <source>
        <dbReference type="Proteomes" id="UP000092819"/>
    </source>
</evidence>
<protein>
    <recommendedName>
        <fullName evidence="4">DUF4282 domain-containing protein</fullName>
    </recommendedName>
</protein>
<keyword evidence="1" id="KW-1133">Transmembrane helix</keyword>
<evidence type="ECO:0008006" key="4">
    <source>
        <dbReference type="Google" id="ProtNLM"/>
    </source>
</evidence>
<evidence type="ECO:0000313" key="2">
    <source>
        <dbReference type="EMBL" id="SBT13140.1"/>
    </source>
</evidence>
<feature type="transmembrane region" description="Helical" evidence="1">
    <location>
        <begin position="47"/>
        <end position="72"/>
    </location>
</feature>
<dbReference type="InterPro" id="IPR025557">
    <property type="entry name" value="DUF4282"/>
</dbReference>
<reference evidence="3" key="1">
    <citation type="submission" date="2016-06" db="EMBL/GenBank/DDBJ databases">
        <authorList>
            <person name="Rodrigo-Torres L."/>
            <person name="Arahal D.R."/>
        </authorList>
    </citation>
    <scope>NUCLEOTIDE SEQUENCE [LARGE SCALE GENOMIC DNA]</scope>
    <source>
        <strain evidence="3">CECT 7224</strain>
    </source>
</reference>
<accession>A0A1C3JDE0</accession>
<dbReference type="Pfam" id="PF14110">
    <property type="entry name" value="DUF4282"/>
    <property type="match status" value="1"/>
</dbReference>
<keyword evidence="3" id="KW-1185">Reference proteome</keyword>
<organism evidence="2 3">
    <name type="scientific">Vibrio celticus</name>
    <dbReference type="NCBI Taxonomy" id="446372"/>
    <lineage>
        <taxon>Bacteria</taxon>
        <taxon>Pseudomonadati</taxon>
        <taxon>Pseudomonadota</taxon>
        <taxon>Gammaproteobacteria</taxon>
        <taxon>Vibrionales</taxon>
        <taxon>Vibrionaceae</taxon>
        <taxon>Vibrio</taxon>
    </lineage>
</organism>
<dbReference type="RefSeq" id="WP_017064999.1">
    <property type="nucleotide sequence ID" value="NZ_AP025464.1"/>
</dbReference>
<proteinExistence type="predicted"/>
<dbReference type="AlphaFoldDB" id="A0A1C3JDE0"/>
<gene>
    <name evidence="2" type="ORF">VCE7224_01884</name>
</gene>
<name>A0A1C3JDE0_9VIBR</name>
<sequence length="90" mass="9810">MKSVFSFDSMLTPKLVTGLYWLLLLIAVVSGLATMFGGYGGVTFEKFILGAFTILGGAIGARIWCELMIVIFKINENLQSLKDLKGETEA</sequence>
<keyword evidence="1" id="KW-0472">Membrane</keyword>
<dbReference type="Proteomes" id="UP000092819">
    <property type="component" value="Unassembled WGS sequence"/>
</dbReference>
<keyword evidence="1" id="KW-0812">Transmembrane</keyword>
<evidence type="ECO:0000256" key="1">
    <source>
        <dbReference type="SAM" id="Phobius"/>
    </source>
</evidence>